<organism evidence="1">
    <name type="scientific">Anopheles atroparvus</name>
    <name type="common">European mosquito</name>
    <dbReference type="NCBI Taxonomy" id="41427"/>
    <lineage>
        <taxon>Eukaryota</taxon>
        <taxon>Metazoa</taxon>
        <taxon>Ecdysozoa</taxon>
        <taxon>Arthropoda</taxon>
        <taxon>Hexapoda</taxon>
        <taxon>Insecta</taxon>
        <taxon>Pterygota</taxon>
        <taxon>Neoptera</taxon>
        <taxon>Endopterygota</taxon>
        <taxon>Diptera</taxon>
        <taxon>Nematocera</taxon>
        <taxon>Culicoidea</taxon>
        <taxon>Culicidae</taxon>
        <taxon>Anophelinae</taxon>
        <taxon>Anopheles</taxon>
    </lineage>
</organism>
<protein>
    <submittedName>
        <fullName evidence="1">Uncharacterized protein</fullName>
    </submittedName>
</protein>
<dbReference type="EnsemblMetazoa" id="AATE010408-RA">
    <property type="protein sequence ID" value="AATE010408-PA.1"/>
    <property type="gene ID" value="AATE010408"/>
</dbReference>
<sequence length="174" mass="18688">MADAELSAAAAVICFRSSSPSELLPPLEVVFIDRSLSSEPLSPELWLITPGQLVHQALLEVRRRELAGHVRLLVGEHLKVEVQKFSLVTATKSHCLHLNFFTWPCEFTFGLRIPSSSSLPSYDASSQSDPPWCSSFIGVSFVSLGDFGGVTSIGGVCVGVRAGLVVYTESAALP</sequence>
<accession>A0A182J305</accession>
<dbReference type="AlphaFoldDB" id="A0A182J305"/>
<name>A0A182J305_ANOAO</name>
<reference evidence="1" key="1">
    <citation type="submission" date="2022-08" db="UniProtKB">
        <authorList>
            <consortium name="EnsemblMetazoa"/>
        </authorList>
    </citation>
    <scope>IDENTIFICATION</scope>
    <source>
        <strain evidence="1">EBRO</strain>
    </source>
</reference>
<dbReference type="VEuPathDB" id="VectorBase:AATE010408"/>
<proteinExistence type="predicted"/>
<evidence type="ECO:0000313" key="1">
    <source>
        <dbReference type="EnsemblMetazoa" id="AATE010408-PA.1"/>
    </source>
</evidence>